<dbReference type="STRING" id="945553.A0A0D2P5Q3"/>
<evidence type="ECO:0000313" key="7">
    <source>
        <dbReference type="Proteomes" id="UP000054270"/>
    </source>
</evidence>
<dbReference type="OMA" id="MSLARQF"/>
<evidence type="ECO:0000313" key="6">
    <source>
        <dbReference type="EMBL" id="KJA24046.1"/>
    </source>
</evidence>
<dbReference type="Gene3D" id="2.60.40.790">
    <property type="match status" value="1"/>
</dbReference>
<evidence type="ECO:0000259" key="5">
    <source>
        <dbReference type="PROSITE" id="PS01031"/>
    </source>
</evidence>
<gene>
    <name evidence="6" type="ORF">HYPSUDRAFT_200862</name>
</gene>
<organism evidence="6 7">
    <name type="scientific">Hypholoma sublateritium (strain FD-334 SS-4)</name>
    <dbReference type="NCBI Taxonomy" id="945553"/>
    <lineage>
        <taxon>Eukaryota</taxon>
        <taxon>Fungi</taxon>
        <taxon>Dikarya</taxon>
        <taxon>Basidiomycota</taxon>
        <taxon>Agaricomycotina</taxon>
        <taxon>Agaricomycetes</taxon>
        <taxon>Agaricomycetidae</taxon>
        <taxon>Agaricales</taxon>
        <taxon>Agaricineae</taxon>
        <taxon>Strophariaceae</taxon>
        <taxon>Hypholoma</taxon>
    </lineage>
</organism>
<reference evidence="7" key="1">
    <citation type="submission" date="2014-04" db="EMBL/GenBank/DDBJ databases">
        <title>Evolutionary Origins and Diversification of the Mycorrhizal Mutualists.</title>
        <authorList>
            <consortium name="DOE Joint Genome Institute"/>
            <consortium name="Mycorrhizal Genomics Consortium"/>
            <person name="Kohler A."/>
            <person name="Kuo A."/>
            <person name="Nagy L.G."/>
            <person name="Floudas D."/>
            <person name="Copeland A."/>
            <person name="Barry K.W."/>
            <person name="Cichocki N."/>
            <person name="Veneault-Fourrey C."/>
            <person name="LaButti K."/>
            <person name="Lindquist E.A."/>
            <person name="Lipzen A."/>
            <person name="Lundell T."/>
            <person name="Morin E."/>
            <person name="Murat C."/>
            <person name="Riley R."/>
            <person name="Ohm R."/>
            <person name="Sun H."/>
            <person name="Tunlid A."/>
            <person name="Henrissat B."/>
            <person name="Grigoriev I.V."/>
            <person name="Hibbett D.S."/>
            <person name="Martin F."/>
        </authorList>
    </citation>
    <scope>NUCLEOTIDE SEQUENCE [LARGE SCALE GENOMIC DNA]</scope>
    <source>
        <strain evidence="7">FD-334 SS-4</strain>
    </source>
</reference>
<dbReference type="AlphaFoldDB" id="A0A0D2P5Q3"/>
<evidence type="ECO:0000256" key="4">
    <source>
        <dbReference type="SAM" id="MobiDB-lite"/>
    </source>
</evidence>
<dbReference type="InterPro" id="IPR002068">
    <property type="entry name" value="A-crystallin/Hsp20_dom"/>
</dbReference>
<dbReference type="InterPro" id="IPR008978">
    <property type="entry name" value="HSP20-like_chaperone"/>
</dbReference>
<dbReference type="InterPro" id="IPR031107">
    <property type="entry name" value="Small_HSP"/>
</dbReference>
<evidence type="ECO:0000256" key="1">
    <source>
        <dbReference type="ARBA" id="ARBA00023016"/>
    </source>
</evidence>
<evidence type="ECO:0000256" key="2">
    <source>
        <dbReference type="PROSITE-ProRule" id="PRU00285"/>
    </source>
</evidence>
<dbReference type="Proteomes" id="UP000054270">
    <property type="component" value="Unassembled WGS sequence"/>
</dbReference>
<feature type="domain" description="SHSP" evidence="5">
    <location>
        <begin position="43"/>
        <end position="184"/>
    </location>
</feature>
<keyword evidence="7" id="KW-1185">Reference proteome</keyword>
<name>A0A0D2P5Q3_HYPSF</name>
<dbReference type="CDD" id="cd06464">
    <property type="entry name" value="ACD_sHsps-like"/>
    <property type="match status" value="1"/>
</dbReference>
<feature type="region of interest" description="Disordered" evidence="4">
    <location>
        <begin position="92"/>
        <end position="134"/>
    </location>
</feature>
<evidence type="ECO:0000256" key="3">
    <source>
        <dbReference type="RuleBase" id="RU003616"/>
    </source>
</evidence>
<keyword evidence="1" id="KW-0346">Stress response</keyword>
<sequence length="184" mass="20057">MSLARQFLREMRPFFRLLDDVSLARRNPQSFLAAIPQFGEPFFNDTASRPALDISDKGDKYIVEADLPGIPKENVQIRIGDDGQTITIEGKVEEKGNQTSTTGSVEESNAAQSTDASTTAVARPESSTQISTERPFTRSLSFARTVWLPRPVDAKNVTASMNNGVLTIAVKKADDKGSVVVPID</sequence>
<comment type="similarity">
    <text evidence="2 3">Belongs to the small heat shock protein (HSP20) family.</text>
</comment>
<dbReference type="OrthoDB" id="1431247at2759"/>
<dbReference type="PANTHER" id="PTHR11527">
    <property type="entry name" value="HEAT-SHOCK PROTEIN 20 FAMILY MEMBER"/>
    <property type="match status" value="1"/>
</dbReference>
<dbReference type="Pfam" id="PF00011">
    <property type="entry name" value="HSP20"/>
    <property type="match status" value="2"/>
</dbReference>
<feature type="compositionally biased region" description="Polar residues" evidence="4">
    <location>
        <begin position="97"/>
        <end position="134"/>
    </location>
</feature>
<dbReference type="SUPFAM" id="SSF49764">
    <property type="entry name" value="HSP20-like chaperones"/>
    <property type="match status" value="1"/>
</dbReference>
<dbReference type="EMBL" id="KN817539">
    <property type="protein sequence ID" value="KJA24046.1"/>
    <property type="molecule type" value="Genomic_DNA"/>
</dbReference>
<protein>
    <recommendedName>
        <fullName evidence="5">SHSP domain-containing protein</fullName>
    </recommendedName>
</protein>
<proteinExistence type="inferred from homology"/>
<dbReference type="PROSITE" id="PS01031">
    <property type="entry name" value="SHSP"/>
    <property type="match status" value="1"/>
</dbReference>
<accession>A0A0D2P5Q3</accession>